<sequence>MEFYEPNNVPGKYPEFGAIFMSNRATREECFRRKLLGLPSGQADFVKQVKSGMILFLFEFERRELHGVFQACSDGTVNIVPQAYRSSGKQFPAQVKFIQLWQCDALSENEFRDAIRENYFSPYKFNFGLSERQVEKLLLLFSKRKIKDGLLERQFTRSNVARSVGYTAKEARSVTGDDSFVTIDNNKDERNAGTTFGSAISTENFGDFTSKHRREYDRYTSPPFRNGHKTNRTLISKEQFVVSSSEVGGLAEDARVVRSNMVENDQDVDIESRTNVLTDHHGCSITTSIRSSDYVNFATSYGLGQELVEDNGFQQPSTEHTGMFQSNPGLARMPGLKVTSLVILNINASLSDYILLSNANQHDHLNRPGMFFPGADYPSHAARTSFMNGNTGHRRSPSSFELYNSVPQCPPHNIFPAFVNESFPSYIEPKSTSECQNLNSLLFSDSLYLHSGHHDHANRTSMLYPGAAYPENVQRNSSGIEWTREDNSACSCSLNRSSSFLSAGRYSVSSQEELDHQMSQLENDEALSVSVPRLKHHENGLINLVTCENSERMFSDHQKRKSVFSRLAFSSEACKQEEHDVDSSVDEVMTILHQSHNQQVKEKKIKPQMKRQDEVTNFKDKKQNKDSQLLMGQLPKVSKGIIMNNISAGKGDDIQIPEVIPFIDFKRRRKAQKIVSDANTGSTENTGLSGQQHKRRKLIRPKFSGNGSSGNVNIGSQDNASRMTQNVELSDMTLHIDLEDNNTGFQGCSDCEGNEKIANCVVTPYQC</sequence>
<protein>
    <recommendedName>
        <fullName evidence="2">DCD domain-containing protein</fullName>
    </recommendedName>
</protein>
<evidence type="ECO:0000259" key="2">
    <source>
        <dbReference type="PROSITE" id="PS51222"/>
    </source>
</evidence>
<organism evidence="3">
    <name type="scientific">Salix viminalis</name>
    <name type="common">Common osier</name>
    <name type="synonym">Basket willow</name>
    <dbReference type="NCBI Taxonomy" id="40686"/>
    <lineage>
        <taxon>Eukaryota</taxon>
        <taxon>Viridiplantae</taxon>
        <taxon>Streptophyta</taxon>
        <taxon>Embryophyta</taxon>
        <taxon>Tracheophyta</taxon>
        <taxon>Spermatophyta</taxon>
        <taxon>Magnoliopsida</taxon>
        <taxon>eudicotyledons</taxon>
        <taxon>Gunneridae</taxon>
        <taxon>Pentapetalae</taxon>
        <taxon>rosids</taxon>
        <taxon>fabids</taxon>
        <taxon>Malpighiales</taxon>
        <taxon>Salicaceae</taxon>
        <taxon>Saliceae</taxon>
        <taxon>Salix</taxon>
    </lineage>
</organism>
<feature type="domain" description="DCD" evidence="2">
    <location>
        <begin position="13"/>
        <end position="143"/>
    </location>
</feature>
<dbReference type="AlphaFoldDB" id="A0A6N2KWE5"/>
<evidence type="ECO:0000256" key="1">
    <source>
        <dbReference type="SAM" id="MobiDB-lite"/>
    </source>
</evidence>
<dbReference type="PANTHER" id="PTHR46444:SF9">
    <property type="entry name" value="DCD (DEVELOPMENT AND CELL DEATH) DOMAIN PROTEIN"/>
    <property type="match status" value="1"/>
</dbReference>
<dbReference type="PROSITE" id="PS51222">
    <property type="entry name" value="DCD"/>
    <property type="match status" value="1"/>
</dbReference>
<proteinExistence type="predicted"/>
<feature type="region of interest" description="Disordered" evidence="1">
    <location>
        <begin position="674"/>
        <end position="696"/>
    </location>
</feature>
<name>A0A6N2KWE5_SALVM</name>
<reference evidence="3" key="1">
    <citation type="submission" date="2019-03" db="EMBL/GenBank/DDBJ databases">
        <authorList>
            <person name="Mank J."/>
            <person name="Almeida P."/>
        </authorList>
    </citation>
    <scope>NUCLEOTIDE SEQUENCE</scope>
    <source>
        <strain evidence="3">78183</strain>
    </source>
</reference>
<dbReference type="PANTHER" id="PTHR46444">
    <property type="entry name" value="DCD (DEVELOPMENT AND CELL DEATH) DOMAIN PROTEIN-RELATED"/>
    <property type="match status" value="1"/>
</dbReference>
<accession>A0A6N2KWE5</accession>
<feature type="compositionally biased region" description="Polar residues" evidence="1">
    <location>
        <begin position="677"/>
        <end position="691"/>
    </location>
</feature>
<dbReference type="EMBL" id="CAADRP010000868">
    <property type="protein sequence ID" value="VFU32904.1"/>
    <property type="molecule type" value="Genomic_DNA"/>
</dbReference>
<dbReference type="InterPro" id="IPR013989">
    <property type="entry name" value="Dev_and_cell_death_domain"/>
</dbReference>
<gene>
    <name evidence="3" type="ORF">SVIM_LOCUS147621</name>
</gene>
<dbReference type="Pfam" id="PF10539">
    <property type="entry name" value="Dev_Cell_Death"/>
    <property type="match status" value="1"/>
</dbReference>
<dbReference type="SMART" id="SM00767">
    <property type="entry name" value="DCD"/>
    <property type="match status" value="1"/>
</dbReference>
<evidence type="ECO:0000313" key="3">
    <source>
        <dbReference type="EMBL" id="VFU32904.1"/>
    </source>
</evidence>